<dbReference type="EMBL" id="GBRH01240728">
    <property type="protein sequence ID" value="JAD57167.1"/>
    <property type="molecule type" value="Transcribed_RNA"/>
</dbReference>
<dbReference type="AlphaFoldDB" id="A0A0A9BD07"/>
<accession>A0A0A9BD07</accession>
<organism evidence="1">
    <name type="scientific">Arundo donax</name>
    <name type="common">Giant reed</name>
    <name type="synonym">Donax arundinaceus</name>
    <dbReference type="NCBI Taxonomy" id="35708"/>
    <lineage>
        <taxon>Eukaryota</taxon>
        <taxon>Viridiplantae</taxon>
        <taxon>Streptophyta</taxon>
        <taxon>Embryophyta</taxon>
        <taxon>Tracheophyta</taxon>
        <taxon>Spermatophyta</taxon>
        <taxon>Magnoliopsida</taxon>
        <taxon>Liliopsida</taxon>
        <taxon>Poales</taxon>
        <taxon>Poaceae</taxon>
        <taxon>PACMAD clade</taxon>
        <taxon>Arundinoideae</taxon>
        <taxon>Arundineae</taxon>
        <taxon>Arundo</taxon>
    </lineage>
</organism>
<protein>
    <submittedName>
        <fullName evidence="1">Uncharacterized protein</fullName>
    </submittedName>
</protein>
<reference evidence="1" key="1">
    <citation type="submission" date="2014-09" db="EMBL/GenBank/DDBJ databases">
        <authorList>
            <person name="Magalhaes I.L.F."/>
            <person name="Oliveira U."/>
            <person name="Santos F.R."/>
            <person name="Vidigal T.H.D.A."/>
            <person name="Brescovit A.D."/>
            <person name="Santos A.J."/>
        </authorList>
    </citation>
    <scope>NUCLEOTIDE SEQUENCE</scope>
    <source>
        <tissue evidence="1">Shoot tissue taken approximately 20 cm above the soil surface</tissue>
    </source>
</reference>
<proteinExistence type="predicted"/>
<reference evidence="1" key="2">
    <citation type="journal article" date="2015" name="Data Brief">
        <title>Shoot transcriptome of the giant reed, Arundo donax.</title>
        <authorList>
            <person name="Barrero R.A."/>
            <person name="Guerrero F.D."/>
            <person name="Moolhuijzen P."/>
            <person name="Goolsby J.A."/>
            <person name="Tidwell J."/>
            <person name="Bellgard S.E."/>
            <person name="Bellgard M.I."/>
        </authorList>
    </citation>
    <scope>NUCLEOTIDE SEQUENCE</scope>
    <source>
        <tissue evidence="1">Shoot tissue taken approximately 20 cm above the soil surface</tissue>
    </source>
</reference>
<evidence type="ECO:0000313" key="1">
    <source>
        <dbReference type="EMBL" id="JAD57167.1"/>
    </source>
</evidence>
<sequence>MISLCSKLATRNWTCPKVNVYQYNLHTI</sequence>
<name>A0A0A9BD07_ARUDO</name>